<evidence type="ECO:0000313" key="3">
    <source>
        <dbReference type="Proteomes" id="UP000324133"/>
    </source>
</evidence>
<dbReference type="EMBL" id="VKKY01000003">
    <property type="protein sequence ID" value="KAA3436902.1"/>
    <property type="molecule type" value="Genomic_DNA"/>
</dbReference>
<reference evidence="2 3" key="1">
    <citation type="submission" date="2019-07" db="EMBL/GenBank/DDBJ databases">
        <title>Rufibacter sp. nov., isolated from lake sediment.</title>
        <authorList>
            <person name="Qu J.-H."/>
        </authorList>
    </citation>
    <scope>NUCLEOTIDE SEQUENCE [LARGE SCALE GENOMIC DNA]</scope>
    <source>
        <strain evidence="2 3">NBS58-1</strain>
    </source>
</reference>
<keyword evidence="3" id="KW-1185">Reference proteome</keyword>
<evidence type="ECO:0000259" key="1">
    <source>
        <dbReference type="SMART" id="SM00382"/>
    </source>
</evidence>
<dbReference type="GO" id="GO:0016887">
    <property type="term" value="F:ATP hydrolysis activity"/>
    <property type="evidence" value="ECO:0007669"/>
    <property type="project" value="InterPro"/>
</dbReference>
<organism evidence="2 3">
    <name type="scientific">Rufibacter hautae</name>
    <dbReference type="NCBI Taxonomy" id="2595005"/>
    <lineage>
        <taxon>Bacteria</taxon>
        <taxon>Pseudomonadati</taxon>
        <taxon>Bacteroidota</taxon>
        <taxon>Cytophagia</taxon>
        <taxon>Cytophagales</taxon>
        <taxon>Hymenobacteraceae</taxon>
        <taxon>Rufibacter</taxon>
    </lineage>
</organism>
<comment type="caution">
    <text evidence="2">The sequence shown here is derived from an EMBL/GenBank/DDBJ whole genome shotgun (WGS) entry which is preliminary data.</text>
</comment>
<dbReference type="InterPro" id="IPR020958">
    <property type="entry name" value="DUF3686"/>
</dbReference>
<dbReference type="InterPro" id="IPR057224">
    <property type="entry name" value="DUF7902"/>
</dbReference>
<dbReference type="Pfam" id="PF12458">
    <property type="entry name" value="DUF3686"/>
    <property type="match status" value="1"/>
</dbReference>
<accession>A0A5B6TLD2</accession>
<name>A0A5B6TLD2_9BACT</name>
<dbReference type="Gene3D" id="3.40.50.300">
    <property type="entry name" value="P-loop containing nucleotide triphosphate hydrolases"/>
    <property type="match status" value="1"/>
</dbReference>
<dbReference type="Pfam" id="PF25472">
    <property type="entry name" value="DUF7902"/>
    <property type="match status" value="1"/>
</dbReference>
<gene>
    <name evidence="2" type="ORF">FOA19_21240</name>
</gene>
<dbReference type="RefSeq" id="WP_149092843.1">
    <property type="nucleotide sequence ID" value="NZ_VKKY01000003.1"/>
</dbReference>
<sequence>MAQEPVTSNPTVTPSVQLEGGTYEILRNRLTKSGGELRGLLDQLNLERKEVFGAIETKLLTTERVTTEHNCVPWDMVPVGDQMLFGYNVHLGLKTEVELSDVFSVYAYQNHAFQQQGLELINEAAFADEFQKLYKYYKNTQFVKFAVQGVHLFMVFRIGKGVNDIKTFKWALQGGKLTYLDNRSDHEYAFPNQHDFAWKRVTREAHRKGKHPHISIEDKVFVETIGGDLTIKVEDNTDTGQGIYSEPVEDKDQTLDDSELYYALIGNLILLKIRPYRENHYRYIVYNAKLKEARRIDAIQDCCVFLPEDQGIIYAYGYYLQTGEFKSFDNGLQEMLFEKRIASPNGEDFLYVFYNKQSGVYLLLSYNLITQKIESPIICHGYAIYENGELCYFRGDEEPKKHHALQIWQTPYIGSNFTIPVTKESFLYKIGNKEIVRAMAECTEILTLVNKEDSYDNLYLDLIKGTTDLLDSYHWLNKKETFELAQPLSAIRQTATAAVEEFEKVISIRKSTQAQVEQVLGSADALLSQLKAHSNGHINDFVKSLADLRSVRGEVISLKELRYADVTRIETYEAQLQTFNQDLANQTVDLLLKPDALVPYEQRVAEITASIDQIGKVVEADATEKEISGVSAELEMLIEIVSNLKIEDATQTTRIVDTISTIYASFNKTKATLKRKRQELLSVEGQAEFNAQIKLISQSVINFLDVCDTPQKCDEYLTKLMVQLEELEGRFSEFDAFLEIIADKREEIYSAFESKKVALQEARNKRATTLQQAADRILKAVQSRLSKLATVAEINGYFASDLMMEKVRTTVDELLAMGDTVKADAIQSRLKTLREDAVRQLKDKSELFVDGQNVLKFGTHHFTVNTQPLELSIVHRDDAMYYHLTGTSFFEKITDERFVSFRPVWEQSLISENNQVYRAEYLAFQILQAAQVARNTSATAEAQEGSLQLLTLDQLHQLPQPELIEYVQRFMAVRFNEGYLKGVHDHDAALILSSLVHLFKTADLLRYTAVDRAAARCFWAVFAKEGQKQLFHHQLKGVGTILQVFPDTHQFDNLKADLRRELQAFQQETSLFPEANAVAAGEYLFYELTRGDQFISSAQAAELVQGFHQYLTEKKAWGMFDASVQALDENKVAQVELLQHWLKAYLSQANLTQETEYVPEAAVLLLLQELKPKQIVHANLRETLAGMQGSHPLLQEQQYPLHFHGFQQKLQSYETQVVQQFKSFHELKHQMTAAFEEELRLQEFKPRVMSSFVRNKLIDQVYLPLIGANLAKQMGTAGETKRTDLMGMLLLLSPPGYGKTTLMEYIANRLGIIFMKINGPAIGHQVTALDPTEAPNAAAREELEKLNLSFEMGDNVMIYLDDIQHCNPEFLQKFISLCDAQRKIEGVYKGRSRTYDFRGKKVCVVMAGNPYTETGDKFRIPDMLANRADIYNLGDIIGDTEDVFKLSYLENSLTSNAVLAKLSAKSQKDVYALVKLAETGSNEGMELEGNHTAAEISEYVAVLKKLLSIRDVILKVNLEYIRSAAQADEYRTEPPFKLQGSYRNMNKLAEKVMSIMNDQELHTLILSHYQSESQTLTTGAEANMLKFKQLIGVATAEEAQRWEDIKAAFVRNNKLKGFGGGNQVGQVLAQMENISDGLAGIKQVLGERQAEKVLLPPTSPFANREGNFAACFRLF</sequence>
<dbReference type="SMART" id="SM00382">
    <property type="entry name" value="AAA"/>
    <property type="match status" value="1"/>
</dbReference>
<evidence type="ECO:0000313" key="2">
    <source>
        <dbReference type="EMBL" id="KAA3436902.1"/>
    </source>
</evidence>
<dbReference type="Proteomes" id="UP000324133">
    <property type="component" value="Unassembled WGS sequence"/>
</dbReference>
<dbReference type="OrthoDB" id="9814769at2"/>
<feature type="domain" description="AAA+ ATPase" evidence="1">
    <location>
        <begin position="1285"/>
        <end position="1434"/>
    </location>
</feature>
<dbReference type="InterPro" id="IPR003959">
    <property type="entry name" value="ATPase_AAA_core"/>
</dbReference>
<dbReference type="InterPro" id="IPR003593">
    <property type="entry name" value="AAA+_ATPase"/>
</dbReference>
<dbReference type="Pfam" id="PF00004">
    <property type="entry name" value="AAA"/>
    <property type="match status" value="1"/>
</dbReference>
<protein>
    <submittedName>
        <fullName evidence="2">AAA family ATPase</fullName>
    </submittedName>
</protein>
<dbReference type="GO" id="GO:0005524">
    <property type="term" value="F:ATP binding"/>
    <property type="evidence" value="ECO:0007669"/>
    <property type="project" value="InterPro"/>
</dbReference>
<proteinExistence type="predicted"/>
<dbReference type="InterPro" id="IPR027417">
    <property type="entry name" value="P-loop_NTPase"/>
</dbReference>
<dbReference type="SUPFAM" id="SSF52540">
    <property type="entry name" value="P-loop containing nucleoside triphosphate hydrolases"/>
    <property type="match status" value="1"/>
</dbReference>